<evidence type="ECO:0000256" key="3">
    <source>
        <dbReference type="ARBA" id="ARBA00022989"/>
    </source>
</evidence>
<proteinExistence type="predicted"/>
<dbReference type="PANTHER" id="PTHR34457">
    <property type="entry name" value="EMBRYO DEFECTIVE 2410"/>
    <property type="match status" value="1"/>
</dbReference>
<dbReference type="EMBL" id="QBMN01000005">
    <property type="protein sequence ID" value="PZO45493.1"/>
    <property type="molecule type" value="Genomic_DNA"/>
</dbReference>
<gene>
    <name evidence="8" type="ORF">DCF17_01410</name>
</gene>
<keyword evidence="2 6" id="KW-0812">Transmembrane</keyword>
<evidence type="ECO:0000313" key="9">
    <source>
        <dbReference type="Proteomes" id="UP000249081"/>
    </source>
</evidence>
<feature type="domain" description="Translocation and assembly module TamB C-terminal" evidence="7">
    <location>
        <begin position="1435"/>
        <end position="1825"/>
    </location>
</feature>
<evidence type="ECO:0000256" key="4">
    <source>
        <dbReference type="ARBA" id="ARBA00023136"/>
    </source>
</evidence>
<keyword evidence="3 6" id="KW-1133">Transmembrane helix</keyword>
<evidence type="ECO:0000256" key="5">
    <source>
        <dbReference type="SAM" id="MobiDB-lite"/>
    </source>
</evidence>
<evidence type="ECO:0000313" key="8">
    <source>
        <dbReference type="EMBL" id="PZO45493.1"/>
    </source>
</evidence>
<protein>
    <recommendedName>
        <fullName evidence="7">Translocation and assembly module TamB C-terminal domain-containing protein</fullName>
    </recommendedName>
</protein>
<dbReference type="InterPro" id="IPR007452">
    <property type="entry name" value="TamB_C"/>
</dbReference>
<dbReference type="Proteomes" id="UP000249081">
    <property type="component" value="Unassembled WGS sequence"/>
</dbReference>
<dbReference type="InterPro" id="IPR053022">
    <property type="entry name" value="Chloroplast_translocon_comp"/>
</dbReference>
<dbReference type="GO" id="GO:0009306">
    <property type="term" value="P:protein secretion"/>
    <property type="evidence" value="ECO:0007669"/>
    <property type="project" value="InterPro"/>
</dbReference>
<reference evidence="8 9" key="2">
    <citation type="submission" date="2018-06" db="EMBL/GenBank/DDBJ databases">
        <title>Metagenomic assembly of (sub)arctic Cyanobacteria and their associated microbiome from non-axenic cultures.</title>
        <authorList>
            <person name="Baurain D."/>
        </authorList>
    </citation>
    <scope>NUCLEOTIDE SEQUENCE [LARGE SCALE GENOMIC DNA]</scope>
    <source>
        <strain evidence="8">ULC041bin1</strain>
    </source>
</reference>
<reference evidence="9" key="1">
    <citation type="submission" date="2018-04" db="EMBL/GenBank/DDBJ databases">
        <authorList>
            <person name="Cornet L."/>
        </authorList>
    </citation>
    <scope>NUCLEOTIDE SEQUENCE [LARGE SCALE GENOMIC DNA]</scope>
</reference>
<sequence length="1825" mass="190973">MTSSQEPEPSEELEPSPALGSGGSRRWLAVGIVVGSGLVLGGAVALGGWVWSRNYLAPWLSEQLSETLNRPVELGPVERVGLSGVRLGPSTIPATPTNPDTLSLEAVEVRFRLLDIWRRELPLTVTLEQGELYLEQNADREWFDLDLNLPERDRDPLIAVKLKTIDVKDGQLTMVPYLEGDLEPIEVAIADLQGQLQFSDTLIEVPEDPDSPLETQQLDLTLSGRSVQGGRLDLKGAVLLPPDTESTGDQATAGTSADATAVPGSGLQANINLRAHEARATDFMPLVDSFLPRPLPVQFPTGLVSGQVDIESGRGVPTRVVGTARVKDGSLITQGLPETLENLEGDVRFRGRVIEFEGVTASLGALTAAAGGTLDLDEGYDLSGQVNPFTLAQMTELFEVALPVSTEGNFVADVTMTGPLGQPVIATDFSSQGTVLVDRVAFSDLEANTTLRGRNLAIDRLRALPQAGGTLTGSGSFSFGQPQLLGLTKAEAAAAIGQAYGLSDQVALGPVFFEADIDGPLNQLSGTAAWRAPAGAYPARGDIALAGSTLRFTDTFVQVAGGTVAGQGTLANGQWNADLRAAGVQLSQLGARVEGVASGVAQLSGNLQTPGLAGIAGEGNGAIALAGGTVLTRANLAGGQWNADLQGRDLQLAAFAPDLQGTAQGSFRLTGTTTNLTLAGVRGQGQLSLSDGLATAAGRAPQLAQVREPLTADLAWNGQSVLVQQASTAGIRANGFVTPRLSGPGAPAIANLDLNLDVNGYSLAALPVPAVLPLAGNAFFQGRLRGRPGALALNGNASLVGLSAGDLAFASPLSGPVTYSQGGALAVDLTGGGDRVYVATAQGDRDLEFEVRGGAALAQGFTQGDDLYATVENLPVDNLRLPQGGANGIGTVSGLVTSAEIVANLRQPTLRASFDVQDPGVGYLSLPSATEIAAIDPNDPSAPERPMQVTRYSRLRGTVTYANNVVGLVGGVLESASGLSRYLASGTYTLGAAPQINGELTVDNGQINEILQTLLIFERADFRLNLLRPPDWFRPATPADLASLEQVSQVGDRNASLLDQLRRLAEVQELQDMLAAQAETAPLPPLDEFVGGISGTVTASGEIPDGLDVTFDLAGADWVWGNPDGNNGATYRIDEFIAQGSYQDSVLRVEPISLRSDFSGFSATTQQGVALATLNGEVSFNPDDPIDRTLRLEVSDVPVQALRQPLRLPDNFDGLISLGAIFSGSLAEPQVRGQLAVNEATINRNAIDLATANFGYDSGRLRLISRVAIDDQDEDPLRLVASIPLQLPGINQRPETDDVSIALRMRDEGFALINLFTQAITWESGQASLDLAVDGRWPLDRPIREALTTLQVTGSADLEGVTISARSLPEPLTNLRGRIQVVEASGGNASNSLYTNGLVLDVQNLQGDFSNGQVVAGGNLKLLPSVQDLAPGLFDNGSAALSAEADGPQRGDNPFEITLDSIALDLRSPAGTYRGQVDGNVVVGGSVFLLPPLVYGEVRLSNGLLTLPDAEAGGGAPANFATTREPRIFDPIPPVLEDFQLVLANDVRLAIPGIVDVQAEGTLDLVGTAPNIKPNGRINLPNGRISLVTTDFRLTGDENYAEFSDLDETIDPYLVATLSAAVPDSASAGNTLSTATPFPRNEISVSRIDQLGLTQAGVQTVRIRAVVNGRASRVVNLQGVELSSTPPRSEGEIVALISGGFLTALESTLGSVSGGGDGFQGLLAFAGTALLNNLQNFLGSGLERTELRLFSASPPGQQGGGLDIGGEVGFNFSPTISASVQKIFTNVTPAVFSVRYRITDQITVRATTSYEQFNENTGAVLEFRF</sequence>
<feature type="region of interest" description="Disordered" evidence="5">
    <location>
        <begin position="1"/>
        <end position="21"/>
    </location>
</feature>
<comment type="subcellular location">
    <subcellularLocation>
        <location evidence="1">Membrane</location>
        <topology evidence="1">Single-pass membrane protein</topology>
    </subcellularLocation>
</comment>
<feature type="compositionally biased region" description="Polar residues" evidence="5">
    <location>
        <begin position="244"/>
        <end position="258"/>
    </location>
</feature>
<keyword evidence="4 6" id="KW-0472">Membrane</keyword>
<accession>A0A2W4WK31</accession>
<feature type="region of interest" description="Disordered" evidence="5">
    <location>
        <begin position="242"/>
        <end position="261"/>
    </location>
</feature>
<evidence type="ECO:0000259" key="7">
    <source>
        <dbReference type="Pfam" id="PF04357"/>
    </source>
</evidence>
<evidence type="ECO:0000256" key="1">
    <source>
        <dbReference type="ARBA" id="ARBA00004167"/>
    </source>
</evidence>
<name>A0A2W4WK31_9CYAN</name>
<dbReference type="PANTHER" id="PTHR34457:SF3">
    <property type="entry name" value="PROTEIN TIC236, CHLOROPLASTIC"/>
    <property type="match status" value="1"/>
</dbReference>
<evidence type="ECO:0000256" key="6">
    <source>
        <dbReference type="SAM" id="Phobius"/>
    </source>
</evidence>
<organism evidence="8 9">
    <name type="scientific">Shackletoniella antarctica</name>
    <dbReference type="NCBI Taxonomy" id="268115"/>
    <lineage>
        <taxon>Bacteria</taxon>
        <taxon>Bacillati</taxon>
        <taxon>Cyanobacteriota</taxon>
        <taxon>Cyanophyceae</taxon>
        <taxon>Oculatellales</taxon>
        <taxon>Oculatellaceae</taxon>
        <taxon>Shackletoniella</taxon>
    </lineage>
</organism>
<dbReference type="Pfam" id="PF04357">
    <property type="entry name" value="TamB"/>
    <property type="match status" value="1"/>
</dbReference>
<evidence type="ECO:0000256" key="2">
    <source>
        <dbReference type="ARBA" id="ARBA00022692"/>
    </source>
</evidence>
<comment type="caution">
    <text evidence="8">The sequence shown here is derived from an EMBL/GenBank/DDBJ whole genome shotgun (WGS) entry which is preliminary data.</text>
</comment>
<dbReference type="GO" id="GO:0005886">
    <property type="term" value="C:plasma membrane"/>
    <property type="evidence" value="ECO:0007669"/>
    <property type="project" value="InterPro"/>
</dbReference>
<feature type="transmembrane region" description="Helical" evidence="6">
    <location>
        <begin position="27"/>
        <end position="51"/>
    </location>
</feature>